<dbReference type="EMBL" id="OP894077">
    <property type="protein sequence ID" value="WAX22539.1"/>
    <property type="molecule type" value="Genomic_DNA"/>
</dbReference>
<proteinExistence type="predicted"/>
<gene>
    <name evidence="1" type="ORF">HS5_61</name>
</gene>
<evidence type="ECO:0000313" key="2">
    <source>
        <dbReference type="Proteomes" id="UP001235315"/>
    </source>
</evidence>
<keyword evidence="2" id="KW-1185">Reference proteome</keyword>
<reference evidence="1" key="1">
    <citation type="submission" date="2022-11" db="EMBL/GenBank/DDBJ databases">
        <authorList>
            <person name="Shareefdeen H."/>
            <person name="Buttimer C."/>
            <person name="Denise R."/>
            <person name="Hill C."/>
        </authorList>
    </citation>
    <scope>NUCLEOTIDE SEQUENCE</scope>
</reference>
<dbReference type="Proteomes" id="UP001235315">
    <property type="component" value="Segment"/>
</dbReference>
<evidence type="ECO:0000313" key="1">
    <source>
        <dbReference type="EMBL" id="WAX22539.1"/>
    </source>
</evidence>
<protein>
    <submittedName>
        <fullName evidence="1">Uncharacterized protein</fullName>
    </submittedName>
</protein>
<name>A0AAE9VDQ4_9CAUD</name>
<accession>A0AAE9VDQ4</accession>
<organism evidence="1 2">
    <name type="scientific">Listeria phage HS5</name>
    <dbReference type="NCBI Taxonomy" id="3003559"/>
    <lineage>
        <taxon>Viruses</taxon>
        <taxon>Duplodnaviria</taxon>
        <taxon>Heunggongvirae</taxon>
        <taxon>Uroviricota</taxon>
        <taxon>Caudoviricetes</taxon>
        <taxon>Aquingentivirus</taxon>
        <taxon>Aquingentivirus HS5</taxon>
    </lineage>
</organism>
<sequence length="36" mass="4315">MLLVRSEDDYKNKSYIESALHFSYPIHTGCKTRVRR</sequence>